<evidence type="ECO:0008006" key="9">
    <source>
        <dbReference type="Google" id="ProtNLM"/>
    </source>
</evidence>
<feature type="transmembrane region" description="Helical" evidence="6">
    <location>
        <begin position="144"/>
        <end position="163"/>
    </location>
</feature>
<feature type="transmembrane region" description="Helical" evidence="6">
    <location>
        <begin position="280"/>
        <end position="301"/>
    </location>
</feature>
<evidence type="ECO:0000256" key="5">
    <source>
        <dbReference type="ARBA" id="ARBA00023136"/>
    </source>
</evidence>
<protein>
    <recommendedName>
        <fullName evidence="9">Lysylphosphatidylglycerol synthase-like protein</fullName>
    </recommendedName>
</protein>
<dbReference type="Proteomes" id="UP000249341">
    <property type="component" value="Unassembled WGS sequence"/>
</dbReference>
<accession>A0A327YYH4</accession>
<keyword evidence="4 6" id="KW-1133">Transmembrane helix</keyword>
<gene>
    <name evidence="7" type="ORF">B0I29_13071</name>
</gene>
<evidence type="ECO:0000256" key="3">
    <source>
        <dbReference type="ARBA" id="ARBA00022692"/>
    </source>
</evidence>
<keyword evidence="2" id="KW-1003">Cell membrane</keyword>
<evidence type="ECO:0000313" key="7">
    <source>
        <dbReference type="EMBL" id="RAK25862.1"/>
    </source>
</evidence>
<organism evidence="7 8">
    <name type="scientific">Actinoplanes lutulentus</name>
    <dbReference type="NCBI Taxonomy" id="1287878"/>
    <lineage>
        <taxon>Bacteria</taxon>
        <taxon>Bacillati</taxon>
        <taxon>Actinomycetota</taxon>
        <taxon>Actinomycetes</taxon>
        <taxon>Micromonosporales</taxon>
        <taxon>Micromonosporaceae</taxon>
        <taxon>Actinoplanes</taxon>
    </lineage>
</organism>
<dbReference type="RefSeq" id="WP_181558276.1">
    <property type="nucleotide sequence ID" value="NZ_JACHWI010000001.1"/>
</dbReference>
<evidence type="ECO:0000256" key="4">
    <source>
        <dbReference type="ARBA" id="ARBA00022989"/>
    </source>
</evidence>
<comment type="caution">
    <text evidence="7">The sequence shown here is derived from an EMBL/GenBank/DDBJ whole genome shotgun (WGS) entry which is preliminary data.</text>
</comment>
<evidence type="ECO:0000313" key="8">
    <source>
        <dbReference type="Proteomes" id="UP000249341"/>
    </source>
</evidence>
<comment type="subcellular location">
    <subcellularLocation>
        <location evidence="1">Cell membrane</location>
        <topology evidence="1">Multi-pass membrane protein</topology>
    </subcellularLocation>
</comment>
<feature type="transmembrane region" description="Helical" evidence="6">
    <location>
        <begin position="207"/>
        <end position="231"/>
    </location>
</feature>
<dbReference type="PANTHER" id="PTHR39087:SF2">
    <property type="entry name" value="UPF0104 MEMBRANE PROTEIN MJ1595"/>
    <property type="match status" value="1"/>
</dbReference>
<dbReference type="EMBL" id="QLMJ01000030">
    <property type="protein sequence ID" value="RAK25862.1"/>
    <property type="molecule type" value="Genomic_DNA"/>
</dbReference>
<dbReference type="PANTHER" id="PTHR39087">
    <property type="entry name" value="UPF0104 MEMBRANE PROTEIN MJ1595"/>
    <property type="match status" value="1"/>
</dbReference>
<keyword evidence="3 6" id="KW-0812">Transmembrane</keyword>
<keyword evidence="5 6" id="KW-0472">Membrane</keyword>
<dbReference type="GO" id="GO:0005886">
    <property type="term" value="C:plasma membrane"/>
    <property type="evidence" value="ECO:0007669"/>
    <property type="project" value="UniProtKB-SubCell"/>
</dbReference>
<proteinExistence type="predicted"/>
<evidence type="ECO:0000256" key="2">
    <source>
        <dbReference type="ARBA" id="ARBA00022475"/>
    </source>
</evidence>
<feature type="transmembrane region" description="Helical" evidence="6">
    <location>
        <begin position="252"/>
        <end position="274"/>
    </location>
</feature>
<keyword evidence="8" id="KW-1185">Reference proteome</keyword>
<dbReference type="Pfam" id="PF03706">
    <property type="entry name" value="LPG_synthase_TM"/>
    <property type="match status" value="1"/>
</dbReference>
<sequence length="331" mass="34653">MSSRTKRLLAALVVAAGVIVLLRQEFPDPASMLTAWRTAGTWWLAVALLAATASQIAFAQQQRALLFAFGARLRRREAVALTYSRSALSMVLPAGAVVSAAYAYRHYRRYGATSAAAATVTVLSGAVSVAALSLLYAVGALFTGLWWASALLVVTLVAAVALLRRANAPKIKFRSAFLTRIAAGASEAIISARGVRTKSWLTTLSYAIVNWALDLACLLAVAAAFHVTVGVEKIAWAYLTAQIVRQIPVTPGGIGLIEAGLLAGLVTAGAPGTAAVAVVLGYRLLSFWLLLPAGLAGHLLLSTRCVTWVTSDADRDDTCSSLSGGTPSKSR</sequence>
<name>A0A327YYH4_9ACTN</name>
<evidence type="ECO:0000256" key="1">
    <source>
        <dbReference type="ARBA" id="ARBA00004651"/>
    </source>
</evidence>
<feature type="transmembrane region" description="Helical" evidence="6">
    <location>
        <begin position="115"/>
        <end position="138"/>
    </location>
</feature>
<dbReference type="AlphaFoldDB" id="A0A327YYH4"/>
<reference evidence="7 8" key="1">
    <citation type="submission" date="2018-06" db="EMBL/GenBank/DDBJ databases">
        <title>Genomic Encyclopedia of Type Strains, Phase III (KMG-III): the genomes of soil and plant-associated and newly described type strains.</title>
        <authorList>
            <person name="Whitman W."/>
        </authorList>
    </citation>
    <scope>NUCLEOTIDE SEQUENCE [LARGE SCALE GENOMIC DNA]</scope>
    <source>
        <strain evidence="7 8">CGMCC 4.7090</strain>
    </source>
</reference>
<dbReference type="InterPro" id="IPR022791">
    <property type="entry name" value="L-PG_synthase/AglD"/>
</dbReference>
<evidence type="ECO:0000256" key="6">
    <source>
        <dbReference type="SAM" id="Phobius"/>
    </source>
</evidence>
<feature type="transmembrane region" description="Helical" evidence="6">
    <location>
        <begin position="39"/>
        <end position="59"/>
    </location>
</feature>